<dbReference type="GO" id="GO:0005576">
    <property type="term" value="C:extracellular region"/>
    <property type="evidence" value="ECO:0007669"/>
    <property type="project" value="TreeGrafter"/>
</dbReference>
<keyword evidence="13" id="KW-1185">Reference proteome</keyword>
<evidence type="ECO:0000256" key="9">
    <source>
        <dbReference type="PROSITE-ProRule" id="PRU00555"/>
    </source>
</evidence>
<evidence type="ECO:0000256" key="8">
    <source>
        <dbReference type="ARBA" id="ARBA00059407"/>
    </source>
</evidence>
<evidence type="ECO:0000256" key="5">
    <source>
        <dbReference type="ARBA" id="ARBA00022963"/>
    </source>
</evidence>
<dbReference type="EMBL" id="CH981532">
    <property type="protein sequence ID" value="EDK47171.1"/>
    <property type="molecule type" value="Genomic_DNA"/>
</dbReference>
<dbReference type="InParanoid" id="A5E6W3"/>
<dbReference type="PANTHER" id="PTHR10728">
    <property type="entry name" value="CYTOSOLIC PHOSPHOLIPASE A2"/>
    <property type="match status" value="1"/>
</dbReference>
<feature type="chain" id="PRO_5005121640" description="Lysophospholipase" evidence="10">
    <location>
        <begin position="20"/>
        <end position="631"/>
    </location>
</feature>
<dbReference type="PANTHER" id="PTHR10728:SF33">
    <property type="entry name" value="LYSOPHOSPHOLIPASE 1-RELATED"/>
    <property type="match status" value="1"/>
</dbReference>
<comment type="catalytic activity">
    <reaction evidence="10">
        <text>a 1-acyl-sn-glycero-3-phosphocholine + H2O = sn-glycerol 3-phosphocholine + a fatty acid + H(+)</text>
        <dbReference type="Rhea" id="RHEA:15177"/>
        <dbReference type="ChEBI" id="CHEBI:15377"/>
        <dbReference type="ChEBI" id="CHEBI:15378"/>
        <dbReference type="ChEBI" id="CHEBI:16870"/>
        <dbReference type="ChEBI" id="CHEBI:28868"/>
        <dbReference type="ChEBI" id="CHEBI:58168"/>
        <dbReference type="EC" id="3.1.1.5"/>
    </reaction>
</comment>
<comment type="similarity">
    <text evidence="1 10">Belongs to the lysophospholipase family.</text>
</comment>
<sequence>MFVQHFIYILLSVASIASAWSPTDSYAPGKVDCPSDVDLVRVADRISDEEESWLEGRDGVTQDLIVEFLQNANMSDFDAESYVKGLNQSLHIGLAFSGGGYRAMLNGAGQLSALDSRTKGNKSSDAQGLGGLLQASTYLAGLSGGSWLVGSIVMNNFTSVQDIIDKNEIWDLSHSIMNYGGINVIKTYEYYKGISDDLDAKKDAGFELTLTDAWGRGLSHQFFSTLNDSGASMTFSSLQDWDVFTEYKMPFPIFVSDTRAPNTQIISLNSSLNEFNPFEIGSWDSSIYQFSKIKYLGSEVEDGEANGTCYAGFDNAGFVMGTSSTLFNQFILQINTTSLSSTVKSIITSFLKDFSKDENDVAIYEPNPFYDTDVGTSEHIAQNETYTLVDGGEDGQNIPLWPLFQPTRDVDVVFAFDNSADTDESWPNGTSLVMSYERQFVDAGNSTIFPYVPDQQSFINLNLSAKPTFFGCDAKNLSSLVQNDQTSVYDTPLLVYIANRPFSYWTNTSTFKMKYDTSERNSIIQNGFEVASRYNLTLDPEWPACVGCAIIRRSQERNGEEQSEQCKQCFERYCWDGSLDTTTNEDRINFTSEGTTSDSESLKTSEGSSLVSKLSWSVWFSLLAALCMFLF</sequence>
<keyword evidence="4 9" id="KW-0378">Hydrolase</keyword>
<dbReference type="Pfam" id="PF01735">
    <property type="entry name" value="PLA2_B"/>
    <property type="match status" value="1"/>
</dbReference>
<evidence type="ECO:0000256" key="7">
    <source>
        <dbReference type="ARBA" id="ARBA00023180"/>
    </source>
</evidence>
<feature type="domain" description="PLA2c" evidence="11">
    <location>
        <begin position="32"/>
        <end position="580"/>
    </location>
</feature>
<dbReference type="FunCoup" id="A5E6W3">
    <property type="interactions" value="86"/>
</dbReference>
<gene>
    <name evidence="12" type="ORF">LELG_05352</name>
</gene>
<evidence type="ECO:0000256" key="4">
    <source>
        <dbReference type="ARBA" id="ARBA00022801"/>
    </source>
</evidence>
<dbReference type="OMA" id="FARYCWN"/>
<dbReference type="GO" id="GO:0005783">
    <property type="term" value="C:endoplasmic reticulum"/>
    <property type="evidence" value="ECO:0007669"/>
    <property type="project" value="TreeGrafter"/>
</dbReference>
<name>A5E6W3_LODEL</name>
<dbReference type="eggNOG" id="KOG1325">
    <property type="taxonomic scope" value="Eukaryota"/>
</dbReference>
<dbReference type="STRING" id="379508.A5E6W3"/>
<dbReference type="FunFam" id="3.40.1090.10:FF:000010">
    <property type="entry name" value="Lysophospholipase"/>
    <property type="match status" value="1"/>
</dbReference>
<dbReference type="Proteomes" id="UP000001996">
    <property type="component" value="Unassembled WGS sequence"/>
</dbReference>
<dbReference type="GO" id="GO:0005886">
    <property type="term" value="C:plasma membrane"/>
    <property type="evidence" value="ECO:0007669"/>
    <property type="project" value="TreeGrafter"/>
</dbReference>
<keyword evidence="3 10" id="KW-0732">Signal</keyword>
<dbReference type="OrthoDB" id="4084751at2759"/>
<organism evidence="12 13">
    <name type="scientific">Lodderomyces elongisporus (strain ATCC 11503 / CBS 2605 / JCM 1781 / NBRC 1676 / NRRL YB-4239)</name>
    <name type="common">Yeast</name>
    <name type="synonym">Saccharomyces elongisporus</name>
    <dbReference type="NCBI Taxonomy" id="379508"/>
    <lineage>
        <taxon>Eukaryota</taxon>
        <taxon>Fungi</taxon>
        <taxon>Dikarya</taxon>
        <taxon>Ascomycota</taxon>
        <taxon>Saccharomycotina</taxon>
        <taxon>Pichiomycetes</taxon>
        <taxon>Debaryomycetaceae</taxon>
        <taxon>Candida/Lodderomyces clade</taxon>
        <taxon>Lodderomyces</taxon>
    </lineage>
</organism>
<dbReference type="PROSITE" id="PS51210">
    <property type="entry name" value="PLA2C"/>
    <property type="match status" value="1"/>
</dbReference>
<dbReference type="InterPro" id="IPR016035">
    <property type="entry name" value="Acyl_Trfase/lysoPLipase"/>
</dbReference>
<protein>
    <recommendedName>
        <fullName evidence="2 10">Lysophospholipase</fullName>
        <ecNumber evidence="2 10">3.1.1.5</ecNumber>
    </recommendedName>
</protein>
<dbReference type="GO" id="GO:0004622">
    <property type="term" value="F:phosphatidylcholine lysophospholipase activity"/>
    <property type="evidence" value="ECO:0007669"/>
    <property type="project" value="UniProtKB-EC"/>
</dbReference>
<evidence type="ECO:0000259" key="11">
    <source>
        <dbReference type="PROSITE" id="PS51210"/>
    </source>
</evidence>
<keyword evidence="5 9" id="KW-0442">Lipid degradation</keyword>
<comment type="function">
    <text evidence="8">Catalyzes the release of fatty acids from lysophospholipids. Phospholipase B may well contribute to pathogenicity by abetting the fungus in damaging and traversing host cell membranes, processes which likely increase the rapidity of disseminated infection.</text>
</comment>
<evidence type="ECO:0000256" key="6">
    <source>
        <dbReference type="ARBA" id="ARBA00023098"/>
    </source>
</evidence>
<evidence type="ECO:0000256" key="1">
    <source>
        <dbReference type="ARBA" id="ARBA00008780"/>
    </source>
</evidence>
<dbReference type="GeneID" id="5230552"/>
<evidence type="ECO:0000256" key="10">
    <source>
        <dbReference type="RuleBase" id="RU362103"/>
    </source>
</evidence>
<dbReference type="EC" id="3.1.1.5" evidence="2 10"/>
<dbReference type="Gene3D" id="3.40.1090.10">
    <property type="entry name" value="Cytosolic phospholipase A2 catalytic domain"/>
    <property type="match status" value="1"/>
</dbReference>
<evidence type="ECO:0000313" key="12">
    <source>
        <dbReference type="EMBL" id="EDK47171.1"/>
    </source>
</evidence>
<feature type="signal peptide" evidence="10">
    <location>
        <begin position="1"/>
        <end position="19"/>
    </location>
</feature>
<dbReference type="SUPFAM" id="SSF52151">
    <property type="entry name" value="FabD/lysophospholipase-like"/>
    <property type="match status" value="1"/>
</dbReference>
<dbReference type="SMART" id="SM00022">
    <property type="entry name" value="PLAc"/>
    <property type="match status" value="1"/>
</dbReference>
<evidence type="ECO:0000256" key="3">
    <source>
        <dbReference type="ARBA" id="ARBA00022729"/>
    </source>
</evidence>
<dbReference type="GO" id="GO:0005829">
    <property type="term" value="C:cytosol"/>
    <property type="evidence" value="ECO:0007669"/>
    <property type="project" value="TreeGrafter"/>
</dbReference>
<dbReference type="HOGENOM" id="CLU_014602_0_1_1"/>
<evidence type="ECO:0000256" key="2">
    <source>
        <dbReference type="ARBA" id="ARBA00013274"/>
    </source>
</evidence>
<reference evidence="12 13" key="1">
    <citation type="journal article" date="2009" name="Nature">
        <title>Evolution of pathogenicity and sexual reproduction in eight Candida genomes.</title>
        <authorList>
            <person name="Butler G."/>
            <person name="Rasmussen M.D."/>
            <person name="Lin M.F."/>
            <person name="Santos M.A."/>
            <person name="Sakthikumar S."/>
            <person name="Munro C.A."/>
            <person name="Rheinbay E."/>
            <person name="Grabherr M."/>
            <person name="Forche A."/>
            <person name="Reedy J.L."/>
            <person name="Agrafioti I."/>
            <person name="Arnaud M.B."/>
            <person name="Bates S."/>
            <person name="Brown A.J."/>
            <person name="Brunke S."/>
            <person name="Costanzo M.C."/>
            <person name="Fitzpatrick D.A."/>
            <person name="de Groot P.W."/>
            <person name="Harris D."/>
            <person name="Hoyer L.L."/>
            <person name="Hube B."/>
            <person name="Klis F.M."/>
            <person name="Kodira C."/>
            <person name="Lennard N."/>
            <person name="Logue M.E."/>
            <person name="Martin R."/>
            <person name="Neiman A.M."/>
            <person name="Nikolaou E."/>
            <person name="Quail M.A."/>
            <person name="Quinn J."/>
            <person name="Santos M.C."/>
            <person name="Schmitzberger F.F."/>
            <person name="Sherlock G."/>
            <person name="Shah P."/>
            <person name="Silverstein K.A."/>
            <person name="Skrzypek M.S."/>
            <person name="Soll D."/>
            <person name="Staggs R."/>
            <person name="Stansfield I."/>
            <person name="Stumpf M.P."/>
            <person name="Sudbery P.E."/>
            <person name="Srikantha T."/>
            <person name="Zeng Q."/>
            <person name="Berman J."/>
            <person name="Berriman M."/>
            <person name="Heitman J."/>
            <person name="Gow N.A."/>
            <person name="Lorenz M.C."/>
            <person name="Birren B.W."/>
            <person name="Kellis M."/>
            <person name="Cuomo C.A."/>
        </authorList>
    </citation>
    <scope>NUCLEOTIDE SEQUENCE [LARGE SCALE GENOMIC DNA]</scope>
    <source>
        <strain evidence="13">ATCC 11503 / BCRC 21390 / CBS 2605 / JCM 1781 / NBRC 1676 / NRRL YB-4239</strain>
    </source>
</reference>
<dbReference type="GO" id="GO:0004623">
    <property type="term" value="F:phospholipase A2 activity"/>
    <property type="evidence" value="ECO:0007669"/>
    <property type="project" value="TreeGrafter"/>
</dbReference>
<accession>A5E6W3</accession>
<proteinExistence type="inferred from homology"/>
<dbReference type="GO" id="GO:0046475">
    <property type="term" value="P:glycerophospholipid catabolic process"/>
    <property type="evidence" value="ECO:0007669"/>
    <property type="project" value="TreeGrafter"/>
</dbReference>
<dbReference type="KEGG" id="lel:PVL30_002447"/>
<keyword evidence="7" id="KW-0325">Glycoprotein</keyword>
<dbReference type="VEuPathDB" id="FungiDB:LELG_05352"/>
<dbReference type="InterPro" id="IPR002642">
    <property type="entry name" value="LysoPLipase_cat_dom"/>
</dbReference>
<dbReference type="AlphaFoldDB" id="A5E6W3"/>
<dbReference type="CDD" id="cd07203">
    <property type="entry name" value="cPLA2_Fungal_PLB"/>
    <property type="match status" value="1"/>
</dbReference>
<evidence type="ECO:0000313" key="13">
    <source>
        <dbReference type="Proteomes" id="UP000001996"/>
    </source>
</evidence>
<keyword evidence="6 9" id="KW-0443">Lipid metabolism</keyword>